<reference evidence="3" key="1">
    <citation type="submission" date="2016-10" db="EMBL/GenBank/DDBJ databases">
        <authorList>
            <person name="Varghese N."/>
            <person name="Submissions S."/>
        </authorList>
    </citation>
    <scope>NUCLEOTIDE SEQUENCE [LARGE SCALE GENOMIC DNA]</scope>
    <source>
        <strain evidence="3">DSM 20524</strain>
    </source>
</reference>
<name>A0A1H9RZ75_9CORY</name>
<keyword evidence="1" id="KW-0732">Signal</keyword>
<evidence type="ECO:0000256" key="1">
    <source>
        <dbReference type="SAM" id="SignalP"/>
    </source>
</evidence>
<dbReference type="Gene3D" id="3.40.190.10">
    <property type="entry name" value="Periplasmic binding protein-like II"/>
    <property type="match status" value="1"/>
</dbReference>
<feature type="chain" id="PRO_5011772392" description="Osmoprotectant transport system substrate-binding protein" evidence="1">
    <location>
        <begin position="39"/>
        <end position="259"/>
    </location>
</feature>
<dbReference type="STRING" id="1121357.SAMN05661109_00953"/>
<evidence type="ECO:0000313" key="3">
    <source>
        <dbReference type="Proteomes" id="UP000198929"/>
    </source>
</evidence>
<evidence type="ECO:0008006" key="4">
    <source>
        <dbReference type="Google" id="ProtNLM"/>
    </source>
</evidence>
<sequence>MPTMQQRTQERHTWRRVTTATASVVAAGLVFSACSSNAPSTDVQLSYDAPISISVNASSSEQMVLGELYHQTLQDQDRNSNVSVEIDPKAQDRMARLQRSEVNFIVGCTGELLGTMNTTAAGEIVDEFGLETDSSTGLTANDGELSQRTYDEFVGSLPGNVATTDPSPAEGCEGNEFDSLPQNIVPVFHKGLFTRGELDAINSVTRSLSTDELDKLVTRARRQGSVSAVVSDWLSSSNSAYKLKDRNSDHDNEKGRAWQ</sequence>
<protein>
    <recommendedName>
        <fullName evidence="4">Osmoprotectant transport system substrate-binding protein</fullName>
    </recommendedName>
</protein>
<dbReference type="Proteomes" id="UP000198929">
    <property type="component" value="Unassembled WGS sequence"/>
</dbReference>
<gene>
    <name evidence="2" type="ORF">SAMN05661109_00953</name>
</gene>
<accession>A0A1H9RZ75</accession>
<dbReference type="PROSITE" id="PS51257">
    <property type="entry name" value="PROKAR_LIPOPROTEIN"/>
    <property type="match status" value="1"/>
</dbReference>
<dbReference type="EMBL" id="FOGQ01000003">
    <property type="protein sequence ID" value="SER77169.1"/>
    <property type="molecule type" value="Genomic_DNA"/>
</dbReference>
<dbReference type="AlphaFoldDB" id="A0A1H9RZ75"/>
<proteinExistence type="predicted"/>
<feature type="signal peptide" evidence="1">
    <location>
        <begin position="1"/>
        <end position="38"/>
    </location>
</feature>
<keyword evidence="3" id="KW-1185">Reference proteome</keyword>
<evidence type="ECO:0000313" key="2">
    <source>
        <dbReference type="EMBL" id="SER77169.1"/>
    </source>
</evidence>
<organism evidence="2 3">
    <name type="scientific">Corynebacterium cystitidis DSM 20524</name>
    <dbReference type="NCBI Taxonomy" id="1121357"/>
    <lineage>
        <taxon>Bacteria</taxon>
        <taxon>Bacillati</taxon>
        <taxon>Actinomycetota</taxon>
        <taxon>Actinomycetes</taxon>
        <taxon>Mycobacteriales</taxon>
        <taxon>Corynebacteriaceae</taxon>
        <taxon>Corynebacterium</taxon>
    </lineage>
</organism>